<reference evidence="1 2" key="1">
    <citation type="journal article" date="2013" name="Curr. Biol.">
        <title>The Genome of the Foraminiferan Reticulomyxa filosa.</title>
        <authorList>
            <person name="Glockner G."/>
            <person name="Hulsmann N."/>
            <person name="Schleicher M."/>
            <person name="Noegel A.A."/>
            <person name="Eichinger L."/>
            <person name="Gallinger C."/>
            <person name="Pawlowski J."/>
            <person name="Sierra R."/>
            <person name="Euteneuer U."/>
            <person name="Pillet L."/>
            <person name="Moustafa A."/>
            <person name="Platzer M."/>
            <person name="Groth M."/>
            <person name="Szafranski K."/>
            <person name="Schliwa M."/>
        </authorList>
    </citation>
    <scope>NUCLEOTIDE SEQUENCE [LARGE SCALE GENOMIC DNA]</scope>
</reference>
<evidence type="ECO:0000313" key="1">
    <source>
        <dbReference type="EMBL" id="ETN97431.1"/>
    </source>
</evidence>
<organism evidence="1 2">
    <name type="scientific">Reticulomyxa filosa</name>
    <dbReference type="NCBI Taxonomy" id="46433"/>
    <lineage>
        <taxon>Eukaryota</taxon>
        <taxon>Sar</taxon>
        <taxon>Rhizaria</taxon>
        <taxon>Retaria</taxon>
        <taxon>Foraminifera</taxon>
        <taxon>Monothalamids</taxon>
        <taxon>Reticulomyxidae</taxon>
        <taxon>Reticulomyxa</taxon>
    </lineage>
</organism>
<protein>
    <submittedName>
        <fullName evidence="1">Uncharacterized protein</fullName>
    </submittedName>
</protein>
<comment type="caution">
    <text evidence="1">The sequence shown here is derived from an EMBL/GenBank/DDBJ whole genome shotgun (WGS) entry which is preliminary data.</text>
</comment>
<keyword evidence="2" id="KW-1185">Reference proteome</keyword>
<evidence type="ECO:0000313" key="2">
    <source>
        <dbReference type="Proteomes" id="UP000023152"/>
    </source>
</evidence>
<gene>
    <name evidence="1" type="ORF">RFI_40098</name>
</gene>
<name>X6L8P2_RETFI</name>
<proteinExistence type="predicted"/>
<accession>X6L8P2</accession>
<sequence length="157" mass="18156">MTHKKYVGKFRCRETRASGIIYLFAFGKQSHWLLLDFVFDKIQIKIGDDMKLSRGKEEVVKYIGETDLMKEDFTDLEKKHFEANVCRGHFTREAQVMIPLVKPLGLETSNATFQLKPLEPNSRIVFVSGEAISIIKYIGYPPFAEIEVICIELDLFF</sequence>
<dbReference type="EMBL" id="ASPP01049743">
    <property type="protein sequence ID" value="ETN97431.1"/>
    <property type="molecule type" value="Genomic_DNA"/>
</dbReference>
<dbReference type="AlphaFoldDB" id="X6L8P2"/>
<dbReference type="Proteomes" id="UP000023152">
    <property type="component" value="Unassembled WGS sequence"/>
</dbReference>